<proteinExistence type="predicted"/>
<keyword evidence="1" id="KW-0812">Transmembrane</keyword>
<dbReference type="EMBL" id="MN310367">
    <property type="protein sequence ID" value="QFX76197.1"/>
    <property type="molecule type" value="Genomic_DNA"/>
</dbReference>
<evidence type="ECO:0000256" key="1">
    <source>
        <dbReference type="SAM" id="Phobius"/>
    </source>
</evidence>
<geneLocation type="plasmid" evidence="2">
    <name>p516602-KPC</name>
</geneLocation>
<sequence length="42" mass="4646">MAVFVFVFYGQPAFLTAFLPGISGRIFAGKMNPHTFVHNITT</sequence>
<keyword evidence="1" id="KW-0472">Membrane</keyword>
<dbReference type="AlphaFoldDB" id="A0A6B7PYW5"/>
<evidence type="ECO:0000313" key="2">
    <source>
        <dbReference type="EMBL" id="QFX76197.1"/>
    </source>
</evidence>
<keyword evidence="2" id="KW-0614">Plasmid</keyword>
<organism evidence="2">
    <name type="scientific">Morganella morganii</name>
    <name type="common">Proteus morganii</name>
    <dbReference type="NCBI Taxonomy" id="582"/>
    <lineage>
        <taxon>Bacteria</taxon>
        <taxon>Pseudomonadati</taxon>
        <taxon>Pseudomonadota</taxon>
        <taxon>Gammaproteobacteria</taxon>
        <taxon>Enterobacterales</taxon>
        <taxon>Morganellaceae</taxon>
        <taxon>Morganella</taxon>
    </lineage>
</organism>
<name>A0A6B7PYW5_MORMO</name>
<protein>
    <submittedName>
        <fullName evidence="2">Uncharacterized protein</fullName>
    </submittedName>
</protein>
<keyword evidence="1" id="KW-1133">Transmembrane helix</keyword>
<accession>A0A6B7PYW5</accession>
<feature type="transmembrane region" description="Helical" evidence="1">
    <location>
        <begin position="6"/>
        <end position="28"/>
    </location>
</feature>
<reference evidence="2" key="1">
    <citation type="submission" date="2019-08" db="EMBL/GenBank/DDBJ databases">
        <authorList>
            <person name="Zhou D."/>
        </authorList>
    </citation>
    <scope>NUCLEOTIDE SEQUENCE</scope>
    <source>
        <strain evidence="2">170516602</strain>
        <plasmid evidence="2">p516602-KPC</plasmid>
    </source>
</reference>